<dbReference type="SUPFAM" id="SSF52047">
    <property type="entry name" value="RNI-like"/>
    <property type="match status" value="1"/>
</dbReference>
<dbReference type="PRINTS" id="PR00019">
    <property type="entry name" value="LEURICHRPT"/>
</dbReference>
<keyword evidence="11" id="KW-0325">Glycoprotein</keyword>
<gene>
    <name evidence="16" type="ordered locus">AALP_Aa4g081800</name>
</gene>
<dbReference type="Gene3D" id="3.80.10.10">
    <property type="entry name" value="Ribonuclease Inhibitor"/>
    <property type="match status" value="4"/>
</dbReference>
<dbReference type="EMBL" id="CM002872">
    <property type="protein sequence ID" value="KFK36133.1"/>
    <property type="molecule type" value="Genomic_DNA"/>
</dbReference>
<dbReference type="InterPro" id="IPR032675">
    <property type="entry name" value="LRR_dom_sf"/>
</dbReference>
<proteinExistence type="inferred from homology"/>
<keyword evidence="4" id="KW-0433">Leucine-rich repeat</keyword>
<evidence type="ECO:0000259" key="14">
    <source>
        <dbReference type="Pfam" id="PF08263"/>
    </source>
</evidence>
<dbReference type="FunFam" id="3.80.10.10:FF:000213">
    <property type="entry name" value="Tyrosine-sulfated glycopeptide receptor 1"/>
    <property type="match status" value="2"/>
</dbReference>
<feature type="transmembrane region" description="Helical" evidence="12">
    <location>
        <begin position="931"/>
        <end position="956"/>
    </location>
</feature>
<organism evidence="16 17">
    <name type="scientific">Arabis alpina</name>
    <name type="common">Alpine rock-cress</name>
    <dbReference type="NCBI Taxonomy" id="50452"/>
    <lineage>
        <taxon>Eukaryota</taxon>
        <taxon>Viridiplantae</taxon>
        <taxon>Streptophyta</taxon>
        <taxon>Embryophyta</taxon>
        <taxon>Tracheophyta</taxon>
        <taxon>Spermatophyta</taxon>
        <taxon>Magnoliopsida</taxon>
        <taxon>eudicotyledons</taxon>
        <taxon>Gunneridae</taxon>
        <taxon>Pentapetalae</taxon>
        <taxon>rosids</taxon>
        <taxon>malvids</taxon>
        <taxon>Brassicales</taxon>
        <taxon>Brassicaceae</taxon>
        <taxon>Arabideae</taxon>
        <taxon>Arabis</taxon>
    </lineage>
</organism>
<keyword evidence="8 12" id="KW-1133">Transmembrane helix</keyword>
<dbReference type="InterPro" id="IPR001611">
    <property type="entry name" value="Leu-rich_rpt"/>
</dbReference>
<dbReference type="PANTHER" id="PTHR48061:SF46">
    <property type="entry name" value="LEUCINE-RICH REPEAT-CONTAINING N-TERMINAL PLANT-TYPE DOMAIN-CONTAINING PROTEIN"/>
    <property type="match status" value="1"/>
</dbReference>
<keyword evidence="5 12" id="KW-0812">Transmembrane</keyword>
<feature type="domain" description="Leucine-rich repeat-containing N-terminal plant-type" evidence="14">
    <location>
        <begin position="32"/>
        <end position="78"/>
    </location>
</feature>
<dbReference type="Pfam" id="PF08263">
    <property type="entry name" value="LRRNT_2"/>
    <property type="match status" value="1"/>
</dbReference>
<dbReference type="AlphaFoldDB" id="A0A087H1Y1"/>
<evidence type="ECO:0000256" key="9">
    <source>
        <dbReference type="ARBA" id="ARBA00023136"/>
    </source>
</evidence>
<feature type="domain" description="Disease resistance R13L4/SHOC-2-like LRR" evidence="15">
    <location>
        <begin position="309"/>
        <end position="473"/>
    </location>
</feature>
<dbReference type="GO" id="GO:0005886">
    <property type="term" value="C:plasma membrane"/>
    <property type="evidence" value="ECO:0007669"/>
    <property type="project" value="UniProtKB-SubCell"/>
</dbReference>
<evidence type="ECO:0000256" key="13">
    <source>
        <dbReference type="SAM" id="SignalP"/>
    </source>
</evidence>
<evidence type="ECO:0000259" key="15">
    <source>
        <dbReference type="Pfam" id="PF23598"/>
    </source>
</evidence>
<evidence type="ECO:0000256" key="11">
    <source>
        <dbReference type="ARBA" id="ARBA00023180"/>
    </source>
</evidence>
<name>A0A087H1Y1_ARAAL</name>
<accession>A0A087H1Y1</accession>
<keyword evidence="3" id="KW-1003">Cell membrane</keyword>
<comment type="subcellular location">
    <subcellularLocation>
        <location evidence="1">Cell membrane</location>
        <topology evidence="1">Single-pass type I membrane protein</topology>
    </subcellularLocation>
</comment>
<keyword evidence="10" id="KW-0675">Receptor</keyword>
<dbReference type="SMART" id="SM00369">
    <property type="entry name" value="LRR_TYP"/>
    <property type="match status" value="10"/>
</dbReference>
<evidence type="ECO:0000313" key="16">
    <source>
        <dbReference type="EMBL" id="KFK36133.1"/>
    </source>
</evidence>
<feature type="chain" id="PRO_5001822778" evidence="13">
    <location>
        <begin position="23"/>
        <end position="978"/>
    </location>
</feature>
<evidence type="ECO:0000256" key="3">
    <source>
        <dbReference type="ARBA" id="ARBA00022475"/>
    </source>
</evidence>
<dbReference type="PROSITE" id="PS51450">
    <property type="entry name" value="LRR"/>
    <property type="match status" value="1"/>
</dbReference>
<evidence type="ECO:0000256" key="12">
    <source>
        <dbReference type="SAM" id="Phobius"/>
    </source>
</evidence>
<keyword evidence="7" id="KW-0677">Repeat</keyword>
<keyword evidence="9 12" id="KW-0472">Membrane</keyword>
<sequence length="978" mass="108263">MSFLLRSLGFFFLIFCFLNTFGSPTQHDLCNPDQRDALLEFKTEFAIQKSDSWIFSYPKSESWVNNSDCCSWNGVTCDAKSGKVIGLDLTASCLHGWLKSNSSLFKLRHLRDLNLAYNYFAGSPIPAEFDNLMGLKRLNLSQSSLSGPIPTKLLQLTKLVSLDLSSSSSLSIDESFLPLLAQNLRNLRELDMSSVNISSKIPHELSNMWSLRSLGLEECNLFGEFPSSVLLMPNLESINLDNNPDLRGNLPSFPGNSSLQRLNISFTSFSGSIPDSISNLKHLTSLKLSKSNFSGKIPYSLGRTIPFSLGNLSHLSYLDLTNNNLIGEIPSSIGNLKQLSVFYVGHNKVSGNFPSSLLNLTQLRSIHLDSNNLTGFLPPNISQLYNLKSLWASYNSFTGAIPSSLFKISSLTDIDLDHNQLSLLDGIENISLLPNLHQLYIGNNNYNVSPLDFNVFSPLKQLEDLDLSGIPLSTANTTSDFHLNLEVLYLPGCSITSFPEFIRNQRVLQTLDLSNNKIKGQVPEWLWKLPNLLYVDLSNNSLTGFKGSLEASLGSQIYFVDLSSNAFQGPIFVPSSSIGTYFASKNNFTGEIPRSICGLSDLSLLDLSNNNLHGSIPRCLETQMIYLSDLNLRNNSLTGSLPHIFTNAKSLRSLDVSHNRLVGNLSTSLRGCSSLEVLNVGNNQINDTFPFWLNSLQMLQVLVLRCNKFHGVLHHPQVVVIGFPSLRIIDVLHNDFTGTLRSDYFTNLKAMYTNGDDTEFEYMGRRGGSYYDSLVLMSKGVEMEMTRILTIYTAVDFSGNKIKGSIPESVSLLKGLRVLNLSSNGFTGNIPSSLENLTNLESLDLSQNKISGEIPPELGDVSSLAWINVSHNQLVGSIPQGTQFQRQNCSSYEGNPGLYGPSLKDICGDNSAPASKQPKPVEPEEEEEEEWLSWVAAGLGFAPGVVFGLTIGYIAVTYKHEWFTKTFGRNKRRSTRTR</sequence>
<evidence type="ECO:0000256" key="4">
    <source>
        <dbReference type="ARBA" id="ARBA00022614"/>
    </source>
</evidence>
<dbReference type="InterPro" id="IPR055414">
    <property type="entry name" value="LRR_R13L4/SHOC2-like"/>
</dbReference>
<dbReference type="InterPro" id="IPR003591">
    <property type="entry name" value="Leu-rich_rpt_typical-subtyp"/>
</dbReference>
<dbReference type="eggNOG" id="KOG0619">
    <property type="taxonomic scope" value="Eukaryota"/>
</dbReference>
<dbReference type="SMART" id="SM00365">
    <property type="entry name" value="LRR_SD22"/>
    <property type="match status" value="5"/>
</dbReference>
<dbReference type="InterPro" id="IPR046956">
    <property type="entry name" value="RLP23-like"/>
</dbReference>
<feature type="signal peptide" evidence="13">
    <location>
        <begin position="1"/>
        <end position="22"/>
    </location>
</feature>
<evidence type="ECO:0000313" key="17">
    <source>
        <dbReference type="Proteomes" id="UP000029120"/>
    </source>
</evidence>
<dbReference type="Proteomes" id="UP000029120">
    <property type="component" value="Chromosome 4"/>
</dbReference>
<evidence type="ECO:0000256" key="7">
    <source>
        <dbReference type="ARBA" id="ARBA00022737"/>
    </source>
</evidence>
<comment type="similarity">
    <text evidence="2">Belongs to the RLP family.</text>
</comment>
<dbReference type="Pfam" id="PF13855">
    <property type="entry name" value="LRR_8"/>
    <property type="match status" value="2"/>
</dbReference>
<evidence type="ECO:0000256" key="1">
    <source>
        <dbReference type="ARBA" id="ARBA00004251"/>
    </source>
</evidence>
<dbReference type="Gramene" id="KFK36133">
    <property type="protein sequence ID" value="KFK36133"/>
    <property type="gene ID" value="AALP_AA4G081800"/>
</dbReference>
<protein>
    <submittedName>
        <fullName evidence="16">Uncharacterized protein</fullName>
    </submittedName>
</protein>
<evidence type="ECO:0000256" key="8">
    <source>
        <dbReference type="ARBA" id="ARBA00022989"/>
    </source>
</evidence>
<keyword evidence="6 13" id="KW-0732">Signal</keyword>
<feature type="domain" description="Disease resistance R13L4/SHOC-2-like LRR" evidence="15">
    <location>
        <begin position="100"/>
        <end position="289"/>
    </location>
</feature>
<dbReference type="OrthoDB" id="442066at2759"/>
<dbReference type="PANTHER" id="PTHR48061">
    <property type="entry name" value="LEUCINE-RICH REPEAT RECEPTOR PROTEIN KINASE EMS1-LIKE-RELATED"/>
    <property type="match status" value="1"/>
</dbReference>
<keyword evidence="17" id="KW-1185">Reference proteome</keyword>
<evidence type="ECO:0000256" key="6">
    <source>
        <dbReference type="ARBA" id="ARBA00022729"/>
    </source>
</evidence>
<reference evidence="17" key="1">
    <citation type="journal article" date="2015" name="Nat. Plants">
        <title>Genome expansion of Arabis alpina linked with retrotransposition and reduced symmetric DNA methylation.</title>
        <authorList>
            <person name="Willing E.M."/>
            <person name="Rawat V."/>
            <person name="Mandakova T."/>
            <person name="Maumus F."/>
            <person name="James G.V."/>
            <person name="Nordstroem K.J."/>
            <person name="Becker C."/>
            <person name="Warthmann N."/>
            <person name="Chica C."/>
            <person name="Szarzynska B."/>
            <person name="Zytnicki M."/>
            <person name="Albani M.C."/>
            <person name="Kiefer C."/>
            <person name="Bergonzi S."/>
            <person name="Castaings L."/>
            <person name="Mateos J.L."/>
            <person name="Berns M.C."/>
            <person name="Bujdoso N."/>
            <person name="Piofczyk T."/>
            <person name="de Lorenzo L."/>
            <person name="Barrero-Sicilia C."/>
            <person name="Mateos I."/>
            <person name="Piednoel M."/>
            <person name="Hagmann J."/>
            <person name="Chen-Min-Tao R."/>
            <person name="Iglesias-Fernandez R."/>
            <person name="Schuster S.C."/>
            <person name="Alonso-Blanco C."/>
            <person name="Roudier F."/>
            <person name="Carbonero P."/>
            <person name="Paz-Ares J."/>
            <person name="Davis S.J."/>
            <person name="Pecinka A."/>
            <person name="Quesneville H."/>
            <person name="Colot V."/>
            <person name="Lysak M.A."/>
            <person name="Weigel D."/>
            <person name="Coupland G."/>
            <person name="Schneeberger K."/>
        </authorList>
    </citation>
    <scope>NUCLEOTIDE SEQUENCE [LARGE SCALE GENOMIC DNA]</scope>
    <source>
        <strain evidence="17">cv. Pajares</strain>
    </source>
</reference>
<evidence type="ECO:0000256" key="2">
    <source>
        <dbReference type="ARBA" id="ARBA00009592"/>
    </source>
</evidence>
<dbReference type="InterPro" id="IPR013210">
    <property type="entry name" value="LRR_N_plant-typ"/>
</dbReference>
<dbReference type="Pfam" id="PF00560">
    <property type="entry name" value="LRR_1"/>
    <property type="match status" value="3"/>
</dbReference>
<dbReference type="Pfam" id="PF23598">
    <property type="entry name" value="LRR_14"/>
    <property type="match status" value="2"/>
</dbReference>
<evidence type="ECO:0000256" key="5">
    <source>
        <dbReference type="ARBA" id="ARBA00022692"/>
    </source>
</evidence>
<evidence type="ECO:0000256" key="10">
    <source>
        <dbReference type="ARBA" id="ARBA00023170"/>
    </source>
</evidence>
<dbReference type="SUPFAM" id="SSF52058">
    <property type="entry name" value="L domain-like"/>
    <property type="match status" value="2"/>
</dbReference>
<dbReference type="OMA" id="AWINVSH"/>